<gene>
    <name evidence="4" type="ORF">HNP60_003603</name>
</gene>
<reference evidence="4 5" key="1">
    <citation type="submission" date="2020-08" db="EMBL/GenBank/DDBJ databases">
        <title>Exploring microbial biodiversity for novel pathways involved in the catabolism of aromatic compounds derived from lignin.</title>
        <authorList>
            <person name="Elkins J."/>
        </authorList>
    </citation>
    <scope>NUCLEOTIDE SEQUENCE [LARGE SCALE GENOMIC DNA]</scope>
    <source>
        <strain evidence="4 5">B1D3A</strain>
    </source>
</reference>
<evidence type="ECO:0000313" key="4">
    <source>
        <dbReference type="EMBL" id="MBB5987629.1"/>
    </source>
</evidence>
<dbReference type="RefSeq" id="WP_184156221.1">
    <property type="nucleotide sequence ID" value="NZ_JACHKA010000001.1"/>
</dbReference>
<evidence type="ECO:0000313" key="5">
    <source>
        <dbReference type="Proteomes" id="UP001138540"/>
    </source>
</evidence>
<comment type="caution">
    <text evidence="4">The sequence shown here is derived from an EMBL/GenBank/DDBJ whole genome shotgun (WGS) entry which is preliminary data.</text>
</comment>
<sequence length="311" mass="32971">MLDVSGKTAFITGGASGMGWGMAKAFGEAGMKVIIADIRQDALDQAMEGFSKTNLAVHSILLDVTSREGWARAADEAEERFGNIHVLALNAGVGTGGSMLTATYKDWDFNMSVNVGGVVNGLVTMLPRMLAHGEEGQLVVTSSTGGFSAVGGAGLYCAAKYCVAGMFESLATDLRGTALGASVFFPGPVQTQLGISTQATRPEHLRNEAPPPPPASVGAQQDKRPAPGFDPSLFMTSEEVGQRVLRGIRRRDLFIMTHPEFTKGIEARNNALLRAIPVEAPNEARANLVAQFGTLMYNPIYDGQQPLDEPL</sequence>
<dbReference type="Gene3D" id="3.40.50.720">
    <property type="entry name" value="NAD(P)-binding Rossmann-like Domain"/>
    <property type="match status" value="1"/>
</dbReference>
<evidence type="ECO:0000256" key="3">
    <source>
        <dbReference type="SAM" id="MobiDB-lite"/>
    </source>
</evidence>
<dbReference type="CDD" id="cd05233">
    <property type="entry name" value="SDR_c"/>
    <property type="match status" value="1"/>
</dbReference>
<dbReference type="SUPFAM" id="SSF51735">
    <property type="entry name" value="NAD(P)-binding Rossmann-fold domains"/>
    <property type="match status" value="1"/>
</dbReference>
<dbReference type="PANTHER" id="PTHR43391">
    <property type="entry name" value="RETINOL DEHYDROGENASE-RELATED"/>
    <property type="match status" value="1"/>
</dbReference>
<dbReference type="InterPro" id="IPR036291">
    <property type="entry name" value="NAD(P)-bd_dom_sf"/>
</dbReference>
<accession>A0ABR6NK24</accession>
<organism evidence="4 5">
    <name type="scientific">Sphingobium lignivorans</name>
    <dbReference type="NCBI Taxonomy" id="2735886"/>
    <lineage>
        <taxon>Bacteria</taxon>
        <taxon>Pseudomonadati</taxon>
        <taxon>Pseudomonadota</taxon>
        <taxon>Alphaproteobacteria</taxon>
        <taxon>Sphingomonadales</taxon>
        <taxon>Sphingomonadaceae</taxon>
        <taxon>Sphingobium</taxon>
    </lineage>
</organism>
<name>A0ABR6NK24_9SPHN</name>
<comment type="similarity">
    <text evidence="1">Belongs to the short-chain dehydrogenases/reductases (SDR) family.</text>
</comment>
<dbReference type="PANTHER" id="PTHR43391:SF26">
    <property type="entry name" value="BLL7251 PROTEIN"/>
    <property type="match status" value="1"/>
</dbReference>
<feature type="region of interest" description="Disordered" evidence="3">
    <location>
        <begin position="203"/>
        <end position="233"/>
    </location>
</feature>
<dbReference type="Proteomes" id="UP001138540">
    <property type="component" value="Unassembled WGS sequence"/>
</dbReference>
<evidence type="ECO:0000256" key="1">
    <source>
        <dbReference type="ARBA" id="ARBA00006484"/>
    </source>
</evidence>
<dbReference type="EMBL" id="JACHKA010000001">
    <property type="protein sequence ID" value="MBB5987629.1"/>
    <property type="molecule type" value="Genomic_DNA"/>
</dbReference>
<evidence type="ECO:0000256" key="2">
    <source>
        <dbReference type="ARBA" id="ARBA00023002"/>
    </source>
</evidence>
<keyword evidence="5" id="KW-1185">Reference proteome</keyword>
<dbReference type="InterPro" id="IPR002347">
    <property type="entry name" value="SDR_fam"/>
</dbReference>
<proteinExistence type="inferred from homology"/>
<keyword evidence="2" id="KW-0560">Oxidoreductase</keyword>
<dbReference type="PRINTS" id="PR00081">
    <property type="entry name" value="GDHRDH"/>
</dbReference>
<protein>
    <submittedName>
        <fullName evidence="4">NAD(P)-dependent dehydrogenase (Short-subunit alcohol dehydrogenase family)</fullName>
    </submittedName>
</protein>
<dbReference type="Pfam" id="PF00106">
    <property type="entry name" value="adh_short"/>
    <property type="match status" value="1"/>
</dbReference>